<dbReference type="InterPro" id="IPR013783">
    <property type="entry name" value="Ig-like_fold"/>
</dbReference>
<dbReference type="AlphaFoldDB" id="A0A0L0HCN3"/>
<gene>
    <name evidence="4" type="ORF">SPPG_06205</name>
</gene>
<dbReference type="Gene3D" id="2.60.40.10">
    <property type="entry name" value="Immunoglobulins"/>
    <property type="match status" value="1"/>
</dbReference>
<dbReference type="RefSeq" id="XP_016606548.1">
    <property type="nucleotide sequence ID" value="XM_016754409.1"/>
</dbReference>
<feature type="region of interest" description="Disordered" evidence="1">
    <location>
        <begin position="512"/>
        <end position="554"/>
    </location>
</feature>
<keyword evidence="2" id="KW-0732">Signal</keyword>
<feature type="signal peptide" evidence="2">
    <location>
        <begin position="1"/>
        <end position="23"/>
    </location>
</feature>
<dbReference type="EMBL" id="KQ257460">
    <property type="protein sequence ID" value="KNC98508.1"/>
    <property type="molecule type" value="Genomic_DNA"/>
</dbReference>
<keyword evidence="5" id="KW-1185">Reference proteome</keyword>
<sequence>MIFIYYLLLAISITISLDMSVSPEPPTFTIPLDRLSHLDASFDEFDQLAQEQEASGLIDFGQFQSTNILDFLDNSDDEDSDSSPEQSEVLFVNGQAVSPGAFFASRSATLGSLEEKLPAQFRPHWTTPRIDEQGRYIDLLPNTPETPQGEKPPEEDNTLARILNSDETAQVKWYRPPSPSDERFANAPALAPAAERLTQYFKRQDALEAAKTPQWTAADFPVNVVPTPVRRLAAELRNAIPNSPPRPITQITQPRPQHYEVILPRKQRYGVSSFNGAESSRFISIQFPSVSYSTRSHVRIALDLNNISNIPANWSITSIGPVYMAPVVRQGKPLRNNEKDHPVKSKVFEPGTASGCVMPHTTQSVSISFRPPSAGRYRQTWHIRANSQVVVLSLEALADSKPTKKVEGRRELGLAEYMRQKKVDIMEELGVAESKPVKIVEGKREISRKVVSVREGVSVDARPRIKREPVASVRPRPVPSKQVTTSRSIVPVRPVPSGEARVRTKREPIAPVRTMPVPPKQQVTTGKTTTIKTRTTSRQPVAVPQKSERPRWRF</sequence>
<dbReference type="OrthoDB" id="10319507at2759"/>
<feature type="domain" description="Cep192-like" evidence="3">
    <location>
        <begin position="284"/>
        <end position="386"/>
    </location>
</feature>
<feature type="compositionally biased region" description="Low complexity" evidence="1">
    <location>
        <begin position="524"/>
        <end position="536"/>
    </location>
</feature>
<feature type="chain" id="PRO_5005539857" description="Cep192-like domain-containing protein" evidence="2">
    <location>
        <begin position="24"/>
        <end position="554"/>
    </location>
</feature>
<evidence type="ECO:0000313" key="4">
    <source>
        <dbReference type="EMBL" id="KNC98508.1"/>
    </source>
</evidence>
<dbReference type="VEuPathDB" id="FungiDB:SPPG_06205"/>
<evidence type="ECO:0000256" key="1">
    <source>
        <dbReference type="SAM" id="MobiDB-lite"/>
    </source>
</evidence>
<evidence type="ECO:0000259" key="3">
    <source>
        <dbReference type="Pfam" id="PF22065"/>
    </source>
</evidence>
<dbReference type="Pfam" id="PF22065">
    <property type="entry name" value="Cep192_D7"/>
    <property type="match status" value="1"/>
</dbReference>
<organism evidence="4 5">
    <name type="scientific">Spizellomyces punctatus (strain DAOM BR117)</name>
    <dbReference type="NCBI Taxonomy" id="645134"/>
    <lineage>
        <taxon>Eukaryota</taxon>
        <taxon>Fungi</taxon>
        <taxon>Fungi incertae sedis</taxon>
        <taxon>Chytridiomycota</taxon>
        <taxon>Chytridiomycota incertae sedis</taxon>
        <taxon>Chytridiomycetes</taxon>
        <taxon>Spizellomycetales</taxon>
        <taxon>Spizellomycetaceae</taxon>
        <taxon>Spizellomyces</taxon>
    </lineage>
</organism>
<dbReference type="Proteomes" id="UP000053201">
    <property type="component" value="Unassembled WGS sequence"/>
</dbReference>
<protein>
    <recommendedName>
        <fullName evidence="3">Cep192-like domain-containing protein</fullName>
    </recommendedName>
</protein>
<name>A0A0L0HCN3_SPIPD</name>
<dbReference type="InterPro" id="IPR054087">
    <property type="entry name" value="Cep192-like_D7"/>
</dbReference>
<evidence type="ECO:0000256" key="2">
    <source>
        <dbReference type="SAM" id="SignalP"/>
    </source>
</evidence>
<dbReference type="GeneID" id="27689528"/>
<accession>A0A0L0HCN3</accession>
<dbReference type="InParanoid" id="A0A0L0HCN3"/>
<proteinExistence type="predicted"/>
<evidence type="ECO:0000313" key="5">
    <source>
        <dbReference type="Proteomes" id="UP000053201"/>
    </source>
</evidence>
<reference evidence="4 5" key="1">
    <citation type="submission" date="2009-08" db="EMBL/GenBank/DDBJ databases">
        <title>The Genome Sequence of Spizellomyces punctatus strain DAOM BR117.</title>
        <authorList>
            <consortium name="The Broad Institute Genome Sequencing Platform"/>
            <person name="Russ C."/>
            <person name="Cuomo C."/>
            <person name="Shea T."/>
            <person name="Young S.K."/>
            <person name="Zeng Q."/>
            <person name="Koehrsen M."/>
            <person name="Haas B."/>
            <person name="Borodovsky M."/>
            <person name="Guigo R."/>
            <person name="Alvarado L."/>
            <person name="Berlin A."/>
            <person name="Bochicchio J."/>
            <person name="Borenstein D."/>
            <person name="Chapman S."/>
            <person name="Chen Z."/>
            <person name="Engels R."/>
            <person name="Freedman E."/>
            <person name="Gellesch M."/>
            <person name="Goldberg J."/>
            <person name="Griggs A."/>
            <person name="Gujja S."/>
            <person name="Heiman D."/>
            <person name="Hepburn T."/>
            <person name="Howarth C."/>
            <person name="Jen D."/>
            <person name="Larson L."/>
            <person name="Lewis B."/>
            <person name="Mehta T."/>
            <person name="Park D."/>
            <person name="Pearson M."/>
            <person name="Roberts A."/>
            <person name="Saif S."/>
            <person name="Shenoy N."/>
            <person name="Sisk P."/>
            <person name="Stolte C."/>
            <person name="Sykes S."/>
            <person name="Thomson T."/>
            <person name="Walk T."/>
            <person name="White J."/>
            <person name="Yandava C."/>
            <person name="Burger G."/>
            <person name="Gray M.W."/>
            <person name="Holland P.W.H."/>
            <person name="King N."/>
            <person name="Lang F.B.F."/>
            <person name="Roger A.J."/>
            <person name="Ruiz-Trillo I."/>
            <person name="Lander E."/>
            <person name="Nusbaum C."/>
        </authorList>
    </citation>
    <scope>NUCLEOTIDE SEQUENCE [LARGE SCALE GENOMIC DNA]</scope>
    <source>
        <strain evidence="4 5">DAOM BR117</strain>
    </source>
</reference>